<dbReference type="Proteomes" id="UP000241462">
    <property type="component" value="Unassembled WGS sequence"/>
</dbReference>
<protein>
    <submittedName>
        <fullName evidence="2">Uncharacterized protein</fullName>
    </submittedName>
</protein>
<accession>A0A2T3ABC6</accession>
<dbReference type="AlphaFoldDB" id="A0A2T3ABC6"/>
<dbReference type="EMBL" id="KZ678420">
    <property type="protein sequence ID" value="PSR90413.1"/>
    <property type="molecule type" value="Genomic_DNA"/>
</dbReference>
<name>A0A2T3ABC6_9PEZI</name>
<organism evidence="2 3">
    <name type="scientific">Coniella lustricola</name>
    <dbReference type="NCBI Taxonomy" id="2025994"/>
    <lineage>
        <taxon>Eukaryota</taxon>
        <taxon>Fungi</taxon>
        <taxon>Dikarya</taxon>
        <taxon>Ascomycota</taxon>
        <taxon>Pezizomycotina</taxon>
        <taxon>Sordariomycetes</taxon>
        <taxon>Sordariomycetidae</taxon>
        <taxon>Diaporthales</taxon>
        <taxon>Schizoparmaceae</taxon>
        <taxon>Coniella</taxon>
    </lineage>
</organism>
<sequence>MYCRRRSTAIINSQRLSGHEPQPTGSINRRNDRLSNQARWEKDPANTWKLASGQITEWHQGFRLLQRRIGHTPTILDHILTSLDAQRPRSRCFFAWCYVFGSAAGAQVQHKPPEVPGRRGDPLHRRARRWADHTAVALQRRARRARQRIPSGSTKQSWLAMLRSLLVC</sequence>
<evidence type="ECO:0000256" key="1">
    <source>
        <dbReference type="SAM" id="MobiDB-lite"/>
    </source>
</evidence>
<gene>
    <name evidence="2" type="ORF">BD289DRAFT_217468</name>
</gene>
<feature type="region of interest" description="Disordered" evidence="1">
    <location>
        <begin position="15"/>
        <end position="34"/>
    </location>
</feature>
<keyword evidence="3" id="KW-1185">Reference proteome</keyword>
<evidence type="ECO:0000313" key="3">
    <source>
        <dbReference type="Proteomes" id="UP000241462"/>
    </source>
</evidence>
<reference evidence="2 3" key="1">
    <citation type="journal article" date="2018" name="Mycol. Prog.">
        <title>Coniella lustricola, a new species from submerged detritus.</title>
        <authorList>
            <person name="Raudabaugh D.B."/>
            <person name="Iturriaga T."/>
            <person name="Carver A."/>
            <person name="Mondo S."/>
            <person name="Pangilinan J."/>
            <person name="Lipzen A."/>
            <person name="He G."/>
            <person name="Amirebrahimi M."/>
            <person name="Grigoriev I.V."/>
            <person name="Miller A.N."/>
        </authorList>
    </citation>
    <scope>NUCLEOTIDE SEQUENCE [LARGE SCALE GENOMIC DNA]</scope>
    <source>
        <strain evidence="2 3">B22-T-1</strain>
    </source>
</reference>
<proteinExistence type="predicted"/>
<evidence type="ECO:0000313" key="2">
    <source>
        <dbReference type="EMBL" id="PSR90413.1"/>
    </source>
</evidence>
<dbReference type="InParanoid" id="A0A2T3ABC6"/>